<evidence type="ECO:0000256" key="6">
    <source>
        <dbReference type="ARBA" id="ARBA00023242"/>
    </source>
</evidence>
<evidence type="ECO:0000256" key="1">
    <source>
        <dbReference type="ARBA" id="ARBA00004123"/>
    </source>
</evidence>
<feature type="region of interest" description="Disordered" evidence="7">
    <location>
        <begin position="374"/>
        <end position="430"/>
    </location>
</feature>
<accession>A0A8B9UL08</accession>
<evidence type="ECO:0000256" key="4">
    <source>
        <dbReference type="ARBA" id="ARBA00022490"/>
    </source>
</evidence>
<dbReference type="InterPro" id="IPR043448">
    <property type="entry name" value="PKHO1/2"/>
</dbReference>
<dbReference type="PANTHER" id="PTHR15871">
    <property type="entry name" value="PH DOMAIN-CONTAINING PROTEIN"/>
    <property type="match status" value="1"/>
</dbReference>
<evidence type="ECO:0000256" key="3">
    <source>
        <dbReference type="ARBA" id="ARBA00004496"/>
    </source>
</evidence>
<feature type="region of interest" description="Disordered" evidence="7">
    <location>
        <begin position="210"/>
        <end position="253"/>
    </location>
</feature>
<proteinExistence type="predicted"/>
<dbReference type="SUPFAM" id="SSF50729">
    <property type="entry name" value="PH domain-like"/>
    <property type="match status" value="1"/>
</dbReference>
<reference evidence="9" key="2">
    <citation type="submission" date="2025-09" db="UniProtKB">
        <authorList>
            <consortium name="Ensembl"/>
        </authorList>
    </citation>
    <scope>IDENTIFICATION</scope>
</reference>
<evidence type="ECO:0000256" key="7">
    <source>
        <dbReference type="SAM" id="MobiDB-lite"/>
    </source>
</evidence>
<name>A0A8B9UL08_9AVES</name>
<dbReference type="AlphaFoldDB" id="A0A8B9UL08"/>
<evidence type="ECO:0000259" key="8">
    <source>
        <dbReference type="PROSITE" id="PS50003"/>
    </source>
</evidence>
<dbReference type="GO" id="GO:0005737">
    <property type="term" value="C:cytoplasm"/>
    <property type="evidence" value="ECO:0007669"/>
    <property type="project" value="UniProtKB-SubCell"/>
</dbReference>
<keyword evidence="4" id="KW-0963">Cytoplasm</keyword>
<dbReference type="Proteomes" id="UP000694549">
    <property type="component" value="Unplaced"/>
</dbReference>
<feature type="compositionally biased region" description="Pro residues" evidence="7">
    <location>
        <begin position="220"/>
        <end position="231"/>
    </location>
</feature>
<keyword evidence="10" id="KW-1185">Reference proteome</keyword>
<dbReference type="GO" id="GO:0032587">
    <property type="term" value="C:ruffle membrane"/>
    <property type="evidence" value="ECO:0007669"/>
    <property type="project" value="TreeGrafter"/>
</dbReference>
<feature type="compositionally biased region" description="Basic residues" evidence="7">
    <location>
        <begin position="16"/>
        <end position="25"/>
    </location>
</feature>
<dbReference type="PANTHER" id="PTHR15871:SF1">
    <property type="entry name" value="PLECKSTRIN HOMOLOGY DOMAIN-CONTAINING FAMILY O MEMBER 1"/>
    <property type="match status" value="1"/>
</dbReference>
<dbReference type="GO" id="GO:0005634">
    <property type="term" value="C:nucleus"/>
    <property type="evidence" value="ECO:0007669"/>
    <property type="project" value="UniProtKB-SubCell"/>
</dbReference>
<feature type="domain" description="PH" evidence="8">
    <location>
        <begin position="1"/>
        <end position="64"/>
    </location>
</feature>
<dbReference type="GO" id="GO:1901739">
    <property type="term" value="P:regulation of myoblast fusion"/>
    <property type="evidence" value="ECO:0007669"/>
    <property type="project" value="TreeGrafter"/>
</dbReference>
<evidence type="ECO:0000313" key="9">
    <source>
        <dbReference type="Ensembl" id="ENSAZOP00000009631.1"/>
    </source>
</evidence>
<feature type="region of interest" description="Disordered" evidence="7">
    <location>
        <begin position="1"/>
        <end position="34"/>
    </location>
</feature>
<feature type="compositionally biased region" description="Basic and acidic residues" evidence="7">
    <location>
        <begin position="1"/>
        <end position="15"/>
    </location>
</feature>
<dbReference type="GO" id="GO:0036195">
    <property type="term" value="C:muscle cell projection membrane"/>
    <property type="evidence" value="ECO:0007669"/>
    <property type="project" value="TreeGrafter"/>
</dbReference>
<organism evidence="9 10">
    <name type="scientific">Anas zonorhyncha</name>
    <name type="common">Eastern spot-billed duck</name>
    <dbReference type="NCBI Taxonomy" id="75864"/>
    <lineage>
        <taxon>Eukaryota</taxon>
        <taxon>Metazoa</taxon>
        <taxon>Chordata</taxon>
        <taxon>Craniata</taxon>
        <taxon>Vertebrata</taxon>
        <taxon>Euteleostomi</taxon>
        <taxon>Archelosauria</taxon>
        <taxon>Archosauria</taxon>
        <taxon>Dinosauria</taxon>
        <taxon>Saurischia</taxon>
        <taxon>Theropoda</taxon>
        <taxon>Coelurosauria</taxon>
        <taxon>Aves</taxon>
        <taxon>Neognathae</taxon>
        <taxon>Galloanserae</taxon>
        <taxon>Anseriformes</taxon>
        <taxon>Anatidae</taxon>
        <taxon>Anatinae</taxon>
        <taxon>Anas</taxon>
    </lineage>
</organism>
<sequence length="430" mass="46855">MFDLSDYEKCEELRKSKSRSKKNHSKFTLAHSRQPGNTAPNLIFLAVSPEEKESWINALNSAITRAKNRILDEVTVEEDSYLAHPTRDRAKIQHSRRPPTRGHLMAVASTSTSDGMLTLDLEPGQEGAAGDPGAEGPVQTVRTAAVGLKAQTELTGPLQEEHDVKLSSPALCKRLQGKALPTKRWIRGFGALSTASFLLLIPVGALGGTRDSWGKQENRPPAPPPPLPPFPSAAQPPELLQPHSPLRGRRRAGAVVPTRLRGAHRGLILLKSPPRDRTSGSRLRGTHSDAVSPRLPATRLFLRCSNFEHYLRLFAKSPSPNLPSLLPAQLQRAEEPAPSLLRAPVKEACTYLLAFSIGNSFPWLFCRETPPSSPLTCAPVPPNTPKKKGRKRKLREKLPPAPSPPALHASCTKEQGPRPLPSSVRLGGLQ</sequence>
<evidence type="ECO:0000313" key="10">
    <source>
        <dbReference type="Proteomes" id="UP000694549"/>
    </source>
</evidence>
<keyword evidence="5" id="KW-0472">Membrane</keyword>
<evidence type="ECO:0000256" key="5">
    <source>
        <dbReference type="ARBA" id="ARBA00023136"/>
    </source>
</evidence>
<dbReference type="Ensembl" id="ENSAZOT00000010281.1">
    <property type="protein sequence ID" value="ENSAZOP00000009631.1"/>
    <property type="gene ID" value="ENSAZOG00000006085.1"/>
</dbReference>
<reference evidence="9" key="1">
    <citation type="submission" date="2025-08" db="UniProtKB">
        <authorList>
            <consortium name="Ensembl"/>
        </authorList>
    </citation>
    <scope>IDENTIFICATION</scope>
</reference>
<keyword evidence="6" id="KW-0539">Nucleus</keyword>
<comment type="subcellular location">
    <subcellularLocation>
        <location evidence="3">Cytoplasm</location>
    </subcellularLocation>
    <subcellularLocation>
        <location evidence="2">Membrane</location>
    </subcellularLocation>
    <subcellularLocation>
        <location evidence="1">Nucleus</location>
    </subcellularLocation>
</comment>
<evidence type="ECO:0000256" key="2">
    <source>
        <dbReference type="ARBA" id="ARBA00004370"/>
    </source>
</evidence>
<feature type="region of interest" description="Disordered" evidence="7">
    <location>
        <begin position="271"/>
        <end position="290"/>
    </location>
</feature>
<dbReference type="PROSITE" id="PS50003">
    <property type="entry name" value="PH_DOMAIN"/>
    <property type="match status" value="1"/>
</dbReference>
<dbReference type="InterPro" id="IPR001849">
    <property type="entry name" value="PH_domain"/>
</dbReference>
<protein>
    <submittedName>
        <fullName evidence="9">Pleckstrin homology domain containing O1</fullName>
    </submittedName>
</protein>
<feature type="compositionally biased region" description="Basic residues" evidence="7">
    <location>
        <begin position="385"/>
        <end position="395"/>
    </location>
</feature>